<organism evidence="2 3">
    <name type="scientific">Sodaliphilus pleomorphus</name>
    <dbReference type="NCBI Taxonomy" id="2606626"/>
    <lineage>
        <taxon>Bacteria</taxon>
        <taxon>Pseudomonadati</taxon>
        <taxon>Bacteroidota</taxon>
        <taxon>Bacteroidia</taxon>
        <taxon>Bacteroidales</taxon>
        <taxon>Muribaculaceae</taxon>
        <taxon>Sodaliphilus</taxon>
    </lineage>
</organism>
<keyword evidence="3" id="KW-1185">Reference proteome</keyword>
<proteinExistence type="predicted"/>
<reference evidence="2 3" key="1">
    <citation type="submission" date="2019-08" db="EMBL/GenBank/DDBJ databases">
        <title>In-depth cultivation of the pig gut microbiome towards novel bacterial diversity and tailored functional studies.</title>
        <authorList>
            <person name="Wylensek D."/>
            <person name="Hitch T.C.A."/>
            <person name="Clavel T."/>
        </authorList>
    </citation>
    <scope>NUCLEOTIDE SEQUENCE [LARGE SCALE GENOMIC DNA]</scope>
    <source>
        <strain evidence="2 3">Oil-RF-744-WCA-WT-10</strain>
    </source>
</reference>
<sequence>MSDSEKFERLCTEQEGLYRAEFEQVFAALFAADERQRVIYKTAFWDGTEELPASPDTAKIAEAINNAGFAGNEALCKDFTRYCEIVLEGKRLQQSYLAELTSQATPTDEPPRLQQGEGWRFMNFSIIAPQELHQAITSELDRQAVKGVGLWANETEPSDDDEGLDEFMCVEAYNVQCSNQPFYSDLKNYGITPRLLNKELTRLLFALLKSMGDDIKSNTAEPHKVKFKIIERLRGLDDVPIWGLLFQILLLQGLCKMLECCTLTESDTGYQDAVLLYEWLQERLSEKLISFTFKPWGKGDRERLKPLTDYLYSTEVGRLVQNTFFGVHRLADDEPATADQPQGNQPPASQEPATGRELPSELDTEQAREYFARAVVAGLMSEQYKWLASQSLLACFCREMSVNLDLGKGYSSEGQKRLSWKPFEALFNVKAKNLTTSLNDIKKTGQDPIGIEKVEAIFKD</sequence>
<evidence type="ECO:0000313" key="3">
    <source>
        <dbReference type="Proteomes" id="UP000483362"/>
    </source>
</evidence>
<feature type="compositionally biased region" description="Polar residues" evidence="1">
    <location>
        <begin position="339"/>
        <end position="352"/>
    </location>
</feature>
<comment type="caution">
    <text evidence="2">The sequence shown here is derived from an EMBL/GenBank/DDBJ whole genome shotgun (WGS) entry which is preliminary data.</text>
</comment>
<dbReference type="RefSeq" id="WP_154327485.1">
    <property type="nucleotide sequence ID" value="NZ_CP045696.1"/>
</dbReference>
<gene>
    <name evidence="2" type="ORF">FYJ29_11180</name>
</gene>
<evidence type="ECO:0000256" key="1">
    <source>
        <dbReference type="SAM" id="MobiDB-lite"/>
    </source>
</evidence>
<evidence type="ECO:0000313" key="2">
    <source>
        <dbReference type="EMBL" id="MSS18316.1"/>
    </source>
</evidence>
<dbReference type="AlphaFoldDB" id="A0A6L5XFP0"/>
<dbReference type="EMBL" id="VULT01000019">
    <property type="protein sequence ID" value="MSS18316.1"/>
    <property type="molecule type" value="Genomic_DNA"/>
</dbReference>
<name>A0A6L5XFP0_9BACT</name>
<dbReference type="Proteomes" id="UP000483362">
    <property type="component" value="Unassembled WGS sequence"/>
</dbReference>
<protein>
    <submittedName>
        <fullName evidence="2">Uncharacterized protein</fullName>
    </submittedName>
</protein>
<feature type="region of interest" description="Disordered" evidence="1">
    <location>
        <begin position="335"/>
        <end position="362"/>
    </location>
</feature>
<accession>A0A6L5XFP0</accession>